<evidence type="ECO:0000313" key="1">
    <source>
        <dbReference type="EMBL" id="BCG46227.1"/>
    </source>
</evidence>
<accession>A0A6S6LW31</accession>
<proteinExistence type="predicted"/>
<evidence type="ECO:0000313" key="2">
    <source>
        <dbReference type="Proteomes" id="UP000515472"/>
    </source>
</evidence>
<name>A0A6S6LW31_9BACT</name>
<gene>
    <name evidence="1" type="ORF">GEOBRER4_n1015</name>
</gene>
<dbReference type="Proteomes" id="UP000515472">
    <property type="component" value="Chromosome"/>
</dbReference>
<reference evidence="1 2" key="1">
    <citation type="submission" date="2020-06" db="EMBL/GenBank/DDBJ databases">
        <title>Interaction of electrochemicaly active bacteria, Geobacter bremensis R4 on different carbon anode.</title>
        <authorList>
            <person name="Meng L."/>
            <person name="Yoshida N."/>
        </authorList>
    </citation>
    <scope>NUCLEOTIDE SEQUENCE [LARGE SCALE GENOMIC DNA]</scope>
    <source>
        <strain evidence="1 2">R4</strain>
    </source>
</reference>
<keyword evidence="2" id="KW-1185">Reference proteome</keyword>
<dbReference type="EMBL" id="AP023213">
    <property type="protein sequence ID" value="BCG46227.1"/>
    <property type="molecule type" value="Genomic_DNA"/>
</dbReference>
<protein>
    <submittedName>
        <fullName evidence="1">Uncharacterized protein</fullName>
    </submittedName>
</protein>
<dbReference type="RefSeq" id="WP_185244480.1">
    <property type="nucleotide sequence ID" value="NZ_AP023213.1"/>
</dbReference>
<organism evidence="1 2">
    <name type="scientific">Citrifermentans bremense</name>
    <dbReference type="NCBI Taxonomy" id="60035"/>
    <lineage>
        <taxon>Bacteria</taxon>
        <taxon>Pseudomonadati</taxon>
        <taxon>Thermodesulfobacteriota</taxon>
        <taxon>Desulfuromonadia</taxon>
        <taxon>Geobacterales</taxon>
        <taxon>Geobacteraceae</taxon>
        <taxon>Citrifermentans</taxon>
    </lineage>
</organism>
<dbReference type="InterPro" id="IPR005358">
    <property type="entry name" value="Puta_zinc/iron-chelating_dom"/>
</dbReference>
<dbReference type="KEGG" id="gbn:GEOBRER4_09770"/>
<dbReference type="Pfam" id="PF03692">
    <property type="entry name" value="CxxCxxCC"/>
    <property type="match status" value="1"/>
</dbReference>
<dbReference type="AlphaFoldDB" id="A0A6S6LW31"/>
<sequence length="100" mass="11623">MLFHRRVNDKRHGLLLDHPLDAPSCCTVCAALCCRSFPNVDLSWGEYQLLERLGATRLHFSLYGPHKLIIENGCEFLVDNRCGIYEQRPEICRRFICRSD</sequence>